<gene>
    <name evidence="1" type="ORF">Tci_847260</name>
</gene>
<dbReference type="AlphaFoldDB" id="A0A699QRN1"/>
<organism evidence="1">
    <name type="scientific">Tanacetum cinerariifolium</name>
    <name type="common">Dalmatian daisy</name>
    <name type="synonym">Chrysanthemum cinerariifolium</name>
    <dbReference type="NCBI Taxonomy" id="118510"/>
    <lineage>
        <taxon>Eukaryota</taxon>
        <taxon>Viridiplantae</taxon>
        <taxon>Streptophyta</taxon>
        <taxon>Embryophyta</taxon>
        <taxon>Tracheophyta</taxon>
        <taxon>Spermatophyta</taxon>
        <taxon>Magnoliopsida</taxon>
        <taxon>eudicotyledons</taxon>
        <taxon>Gunneridae</taxon>
        <taxon>Pentapetalae</taxon>
        <taxon>asterids</taxon>
        <taxon>campanulids</taxon>
        <taxon>Asterales</taxon>
        <taxon>Asteraceae</taxon>
        <taxon>Asteroideae</taxon>
        <taxon>Anthemideae</taxon>
        <taxon>Anthemidinae</taxon>
        <taxon>Tanacetum</taxon>
    </lineage>
</organism>
<feature type="non-terminal residue" evidence="1">
    <location>
        <position position="1"/>
    </location>
</feature>
<protein>
    <submittedName>
        <fullName evidence="1">Uncharacterized protein</fullName>
    </submittedName>
</protein>
<reference evidence="1" key="1">
    <citation type="journal article" date="2019" name="Sci. Rep.">
        <title>Draft genome of Tanacetum cinerariifolium, the natural source of mosquito coil.</title>
        <authorList>
            <person name="Yamashiro T."/>
            <person name="Shiraishi A."/>
            <person name="Satake H."/>
            <person name="Nakayama K."/>
        </authorList>
    </citation>
    <scope>NUCLEOTIDE SEQUENCE</scope>
</reference>
<accession>A0A699QRN1</accession>
<name>A0A699QRN1_TANCI</name>
<proteinExistence type="predicted"/>
<evidence type="ECO:0000313" key="1">
    <source>
        <dbReference type="EMBL" id="GFC75290.1"/>
    </source>
</evidence>
<dbReference type="EMBL" id="BKCJ011051079">
    <property type="protein sequence ID" value="GFC75290.1"/>
    <property type="molecule type" value="Genomic_DNA"/>
</dbReference>
<sequence>EDLNLKFLRSLSSKWNTHVVVWRNKHDLDKMSINNLYNNFNIVEQEVKVAASSNSSSQNIAYVSSPSTNSTNDVHTAYGVSTASTQSSTASTQVSVASFQTSTTNLSDATVYAFLAN</sequence>
<comment type="caution">
    <text evidence="1">The sequence shown here is derived from an EMBL/GenBank/DDBJ whole genome shotgun (WGS) entry which is preliminary data.</text>
</comment>